<feature type="compositionally biased region" description="Polar residues" evidence="2">
    <location>
        <begin position="370"/>
        <end position="386"/>
    </location>
</feature>
<feature type="region of interest" description="Disordered" evidence="2">
    <location>
        <begin position="346"/>
        <end position="431"/>
    </location>
</feature>
<dbReference type="PANTHER" id="PTHR46774">
    <property type="entry name" value="CHROMATIN MODIFICATION-RELATED PROTEIN EAF1 A-RELATED"/>
    <property type="match status" value="1"/>
</dbReference>
<feature type="compositionally biased region" description="Polar residues" evidence="2">
    <location>
        <begin position="59"/>
        <end position="71"/>
    </location>
</feature>
<feature type="compositionally biased region" description="Low complexity" evidence="2">
    <location>
        <begin position="1269"/>
        <end position="1279"/>
    </location>
</feature>
<organism evidence="5 6">
    <name type="scientific">Striga asiatica</name>
    <name type="common">Asiatic witchweed</name>
    <name type="synonym">Buchnera asiatica</name>
    <dbReference type="NCBI Taxonomy" id="4170"/>
    <lineage>
        <taxon>Eukaryota</taxon>
        <taxon>Viridiplantae</taxon>
        <taxon>Streptophyta</taxon>
        <taxon>Embryophyta</taxon>
        <taxon>Tracheophyta</taxon>
        <taxon>Spermatophyta</taxon>
        <taxon>Magnoliopsida</taxon>
        <taxon>eudicotyledons</taxon>
        <taxon>Gunneridae</taxon>
        <taxon>Pentapetalae</taxon>
        <taxon>asterids</taxon>
        <taxon>lamiids</taxon>
        <taxon>Lamiales</taxon>
        <taxon>Orobanchaceae</taxon>
        <taxon>Buchnereae</taxon>
        <taxon>Striga</taxon>
    </lineage>
</organism>
<feature type="compositionally biased region" description="Polar residues" evidence="2">
    <location>
        <begin position="178"/>
        <end position="193"/>
    </location>
</feature>
<feature type="compositionally biased region" description="Polar residues" evidence="2">
    <location>
        <begin position="1175"/>
        <end position="1191"/>
    </location>
</feature>
<evidence type="ECO:0000313" key="6">
    <source>
        <dbReference type="Proteomes" id="UP000325081"/>
    </source>
</evidence>
<dbReference type="InterPro" id="IPR044798">
    <property type="entry name" value="EAF1A/B"/>
</dbReference>
<dbReference type="SMART" id="SM00717">
    <property type="entry name" value="SANT"/>
    <property type="match status" value="1"/>
</dbReference>
<feature type="domain" description="HSA" evidence="4">
    <location>
        <begin position="576"/>
        <end position="651"/>
    </location>
</feature>
<feature type="compositionally biased region" description="Low complexity" evidence="2">
    <location>
        <begin position="1551"/>
        <end position="1581"/>
    </location>
</feature>
<proteinExistence type="predicted"/>
<dbReference type="OrthoDB" id="372624at2759"/>
<feature type="region of interest" description="Disordered" evidence="2">
    <location>
        <begin position="50"/>
        <end position="110"/>
    </location>
</feature>
<evidence type="ECO:0000259" key="3">
    <source>
        <dbReference type="PROSITE" id="PS50090"/>
    </source>
</evidence>
<feature type="region of interest" description="Disordered" evidence="2">
    <location>
        <begin position="1656"/>
        <end position="1732"/>
    </location>
</feature>
<dbReference type="Pfam" id="PF13921">
    <property type="entry name" value="Myb_DNA-bind_6"/>
    <property type="match status" value="1"/>
</dbReference>
<sequence length="1732" mass="187978">MGGAVEDGIGINGKTSPRQAEIEKSQAELRQECEIRDKTKKELEFLLEGGNPLELESGNAASVSVQSTSFAEQHADQLVTSEAKGSFAFSASPHGDSVESSGRLGTNPCEPNSADNLLLFDAECELSEGNRMPSHPSRSNIVSSEKLSHTGSMSRIGEHGDSTVFDRPRKAYKRRYRSQPNRDGTRSSSTDVNPTHGIHRSSIPSRHEPKDAKGLMSDLENPIISSNSNSKPASPVDNTLHKTGFAGSQQDIELDGTKAVEPTKDLTEGHSLNSALDATACEIPFHIQHSQQSPSVLGTPIQLDSDGPQTIAAFEQVSFADIECQPGVTAIKIENKSNSHMMNGFSSKKGESTRHDAHNGASCGMKGLDSESSCTEPSQSINGTNDADTKMRSTDSNGQIKDQISVPDKVPVLGGDESVKEKKESGANSSALVTVESSVTYRTELEDGVKLHPEKELNVNGSSFENKVKDQTDYGEIGASKLIESDSGRKFADLSGDQAGVSNESPCSLRHQDSIDMSVPDIPGGGSSIAVSTAPMEAHTSPGSDSKLIRTVDEDSILKEAKIIEAKRKRIAELSVANSPKKIRLKSHWDYLLEEMAWLANDFAQERIWKIAAAAQLSSKAAFTCRATKQESRFHLEAKKIAHSLAKSVMEFWQLIEEKSKVLDQQGQGEDGHSVQAYAMRLLKYKNCCIVYNPPKVPLTPDAVLDVGILDLSWKENLMEESLFYTVLPGTMETYRSSVESHVAKFQKLEGGMIEEVETSTCDAAEVFPLTESIDSYDYADENERTDTYDMSMAFDDSKNYGFGQKKQKDMIHAYGSRPYEVSSDVSHMQGAENKVVHQSSLLGKRPVGNLNASIPTKRVRTASRRVVSPFSAGTSGFPPANKTDASSSDTNSYQDDQNILQGGSHTPYNVEVESAEKFEKKLAIGSAEVMMKHKKKKAKHLNAAYEARWQVDSTFQNEEFQRDHLRKSHQNENNCSSGLLGQPMAKKQKTMRQSQDYSLETITPIGGSVPSPVASQMSNMSHSNKFIKMLGGRDRGRKQKLLKMSAGQPGSGSPWTLFEDQALVVLAHDLGPNWELVSDAMNSTLQFKCIFRKSKECKERHNFLMDRTSGDGADSAEDSRSSQPYPSTLPGIPKGSARQLFQRLQEPIEEDTLKSHFEKIIIIGQKQHYRKTQNDNQEPKQLQQPHSSHTVALSQVCPNNLNGGPVLGPLDLCDFIAENDMLPLGHQGPHSGGLAIPNQETVTPMNPASGFTSSLQGYPSLIVGSNFPSSPSSLNSSLRDARHGPPRPALLPADEQQRMQQYNQMSGRSLPQPNASSPGALAGTERGVRVLPGGSGMGLVSGANRGMSITRPGFQGITSPPVVNSGSVVSPGMPPPNMHSGVGSGQGSSILRPREALHMMRPGLGQDSQRPMMQADLQMQSPPGNSQMSHHISGLSSPLVPSYPLHHPTSPQPPQALSPRHHLPGPTTNQQQAYAMRLAKERQQQNRFLQQPQISVSNSHNIHPTPQLPLQNNPQLSLSPTNSMNQQAPAQGNAPAGSTHQIPKQRQRQKQNQSSQANNRPHPQQKQQTQSQQLANNNNNKVAKGVGRGNSLLQPNVPIDRASMNGISTTPGKFVPPQKNHPGQGAPSAKNLHQVASLTDKNSLGQVQVTNNQLPVQRVVQQPNRPQAKDPSSDKHLTSSSTELDQMITLPPSTSSASAHQWQASEPLLDSGTNTSSVPLKASGSATQNSQ</sequence>
<dbReference type="PANTHER" id="PTHR46774:SF3">
    <property type="entry name" value="CHROMATIN MODIFICATION-RELATED PROTEIN EAF1 A-RELATED"/>
    <property type="match status" value="1"/>
</dbReference>
<keyword evidence="1" id="KW-0156">Chromatin regulator</keyword>
<evidence type="ECO:0000313" key="5">
    <source>
        <dbReference type="EMBL" id="GER50641.1"/>
    </source>
</evidence>
<protein>
    <submittedName>
        <fullName evidence="5">Helicase/SANT-associated</fullName>
    </submittedName>
</protein>
<keyword evidence="5" id="KW-0547">Nucleotide-binding</keyword>
<accession>A0A5A7R2V1</accession>
<feature type="compositionally biased region" description="Basic and acidic residues" evidence="2">
    <location>
        <begin position="348"/>
        <end position="358"/>
    </location>
</feature>
<feature type="region of interest" description="Disordered" evidence="2">
    <location>
        <begin position="1229"/>
        <end position="1252"/>
    </location>
</feature>
<dbReference type="EMBL" id="BKCP01009403">
    <property type="protein sequence ID" value="GER50641.1"/>
    <property type="molecule type" value="Genomic_DNA"/>
</dbReference>
<comment type="caution">
    <text evidence="5">The sequence shown here is derived from an EMBL/GenBank/DDBJ whole genome shotgun (WGS) entry which is preliminary data.</text>
</comment>
<keyword evidence="5" id="KW-0067">ATP-binding</keyword>
<feature type="compositionally biased region" description="Low complexity" evidence="2">
    <location>
        <begin position="221"/>
        <end position="235"/>
    </location>
</feature>
<feature type="compositionally biased region" description="Polar residues" evidence="2">
    <location>
        <begin position="136"/>
        <end position="153"/>
    </location>
</feature>
<feature type="region of interest" description="Disordered" evidence="2">
    <location>
        <begin position="1106"/>
        <end position="1135"/>
    </location>
</feature>
<feature type="region of interest" description="Disordered" evidence="2">
    <location>
        <begin position="1"/>
        <end position="28"/>
    </location>
</feature>
<feature type="compositionally biased region" description="Basic and acidic residues" evidence="2">
    <location>
        <begin position="156"/>
        <end position="169"/>
    </location>
</feature>
<feature type="region of interest" description="Disordered" evidence="2">
    <location>
        <begin position="970"/>
        <end position="996"/>
    </location>
</feature>
<dbReference type="GO" id="GO:0006325">
    <property type="term" value="P:chromatin organization"/>
    <property type="evidence" value="ECO:0007669"/>
    <property type="project" value="UniProtKB-KW"/>
</dbReference>
<dbReference type="GO" id="GO:0004386">
    <property type="term" value="F:helicase activity"/>
    <property type="evidence" value="ECO:0007669"/>
    <property type="project" value="UniProtKB-KW"/>
</dbReference>
<dbReference type="PROSITE" id="PS51204">
    <property type="entry name" value="HSA"/>
    <property type="match status" value="1"/>
</dbReference>
<keyword evidence="5" id="KW-0378">Hydrolase</keyword>
<dbReference type="Pfam" id="PF07529">
    <property type="entry name" value="HSA"/>
    <property type="match status" value="1"/>
</dbReference>
<feature type="region of interest" description="Disordered" evidence="2">
    <location>
        <begin position="1269"/>
        <end position="1327"/>
    </location>
</feature>
<feature type="compositionally biased region" description="Polar residues" evidence="2">
    <location>
        <begin position="884"/>
        <end position="906"/>
    </location>
</feature>
<dbReference type="InterPro" id="IPR001005">
    <property type="entry name" value="SANT/Myb"/>
</dbReference>
<feature type="region of interest" description="Disordered" evidence="2">
    <location>
        <begin position="1418"/>
        <end position="1472"/>
    </location>
</feature>
<feature type="region of interest" description="Disordered" evidence="2">
    <location>
        <begin position="848"/>
        <end position="906"/>
    </location>
</feature>
<feature type="compositionally biased region" description="Basic and acidic residues" evidence="2">
    <location>
        <begin position="1668"/>
        <end position="1678"/>
    </location>
</feature>
<feature type="domain" description="Myb-like" evidence="3">
    <location>
        <begin position="1054"/>
        <end position="1106"/>
    </location>
</feature>
<feature type="compositionally biased region" description="Low complexity" evidence="2">
    <location>
        <begin position="1509"/>
        <end position="1538"/>
    </location>
</feature>
<feature type="compositionally biased region" description="Polar residues" evidence="2">
    <location>
        <begin position="98"/>
        <end position="110"/>
    </location>
</feature>
<feature type="region of interest" description="Disordered" evidence="2">
    <location>
        <begin position="1498"/>
        <end position="1631"/>
    </location>
</feature>
<dbReference type="SMART" id="SM00573">
    <property type="entry name" value="HSA"/>
    <property type="match status" value="1"/>
</dbReference>
<reference evidence="6" key="1">
    <citation type="journal article" date="2019" name="Curr. Biol.">
        <title>Genome Sequence of Striga asiatica Provides Insight into the Evolution of Plant Parasitism.</title>
        <authorList>
            <person name="Yoshida S."/>
            <person name="Kim S."/>
            <person name="Wafula E.K."/>
            <person name="Tanskanen J."/>
            <person name="Kim Y.M."/>
            <person name="Honaas L."/>
            <person name="Yang Z."/>
            <person name="Spallek T."/>
            <person name="Conn C.E."/>
            <person name="Ichihashi Y."/>
            <person name="Cheong K."/>
            <person name="Cui S."/>
            <person name="Der J.P."/>
            <person name="Gundlach H."/>
            <person name="Jiao Y."/>
            <person name="Hori C."/>
            <person name="Ishida J.K."/>
            <person name="Kasahara H."/>
            <person name="Kiba T."/>
            <person name="Kim M.S."/>
            <person name="Koo N."/>
            <person name="Laohavisit A."/>
            <person name="Lee Y.H."/>
            <person name="Lumba S."/>
            <person name="McCourt P."/>
            <person name="Mortimer J.C."/>
            <person name="Mutuku J.M."/>
            <person name="Nomura T."/>
            <person name="Sasaki-Sekimoto Y."/>
            <person name="Seto Y."/>
            <person name="Wang Y."/>
            <person name="Wakatake T."/>
            <person name="Sakakibara H."/>
            <person name="Demura T."/>
            <person name="Yamaguchi S."/>
            <person name="Yoneyama K."/>
            <person name="Manabe R.I."/>
            <person name="Nelson D.C."/>
            <person name="Schulman A.H."/>
            <person name="Timko M.P."/>
            <person name="dePamphilis C.W."/>
            <person name="Choi D."/>
            <person name="Shirasu K."/>
        </authorList>
    </citation>
    <scope>NUCLEOTIDE SEQUENCE [LARGE SCALE GENOMIC DNA]</scope>
    <source>
        <strain evidence="6">cv. UVA1</strain>
    </source>
</reference>
<dbReference type="InterPro" id="IPR014012">
    <property type="entry name" value="HSA_dom"/>
</dbReference>
<feature type="compositionally biased region" description="Low complexity" evidence="2">
    <location>
        <begin position="1656"/>
        <end position="1667"/>
    </location>
</feature>
<feature type="region of interest" description="Disordered" evidence="2">
    <location>
        <begin position="128"/>
        <end position="249"/>
    </location>
</feature>
<feature type="compositionally biased region" description="Polar residues" evidence="2">
    <location>
        <begin position="1692"/>
        <end position="1705"/>
    </location>
</feature>
<evidence type="ECO:0000256" key="1">
    <source>
        <dbReference type="ARBA" id="ARBA00022853"/>
    </source>
</evidence>
<gene>
    <name evidence="5" type="ORF">STAS_27963</name>
</gene>
<evidence type="ECO:0000259" key="4">
    <source>
        <dbReference type="PROSITE" id="PS51204"/>
    </source>
</evidence>
<dbReference type="PROSITE" id="PS50090">
    <property type="entry name" value="MYB_LIKE"/>
    <property type="match status" value="1"/>
</dbReference>
<dbReference type="GO" id="GO:0035267">
    <property type="term" value="C:NuA4 histone acetyltransferase complex"/>
    <property type="evidence" value="ECO:0007669"/>
    <property type="project" value="InterPro"/>
</dbReference>
<evidence type="ECO:0000256" key="2">
    <source>
        <dbReference type="SAM" id="MobiDB-lite"/>
    </source>
</evidence>
<keyword evidence="5" id="KW-0347">Helicase</keyword>
<feature type="region of interest" description="Disordered" evidence="2">
    <location>
        <begin position="1169"/>
        <end position="1191"/>
    </location>
</feature>
<dbReference type="Proteomes" id="UP000325081">
    <property type="component" value="Unassembled WGS sequence"/>
</dbReference>
<feature type="compositionally biased region" description="Polar residues" evidence="2">
    <location>
        <begin position="1712"/>
        <end position="1732"/>
    </location>
</feature>
<name>A0A5A7R2V1_STRAF</name>
<feature type="compositionally biased region" description="Polar residues" evidence="2">
    <location>
        <begin position="1418"/>
        <end position="1437"/>
    </location>
</feature>
<keyword evidence="6" id="KW-1185">Reference proteome</keyword>
<feature type="compositionally biased region" description="Polar residues" evidence="2">
    <location>
        <begin position="1299"/>
        <end position="1318"/>
    </location>
</feature>
<feature type="compositionally biased region" description="Polar residues" evidence="2">
    <location>
        <begin position="1239"/>
        <end position="1252"/>
    </location>
</feature>